<sequence>MSAEAGEGLLGVGRWKKTGRRPLLLARSLLPGQEWGPGSTSLGSRAALVVAGEGRGTLAAKKGPDDR</sequence>
<evidence type="ECO:0000313" key="1">
    <source>
        <dbReference type="EMBL" id="KAJ1192113.1"/>
    </source>
</evidence>
<dbReference type="EMBL" id="JANPWB010000004">
    <property type="protein sequence ID" value="KAJ1192113.1"/>
    <property type="molecule type" value="Genomic_DNA"/>
</dbReference>
<name>A0AAV7UW21_PLEWA</name>
<evidence type="ECO:0000313" key="2">
    <source>
        <dbReference type="Proteomes" id="UP001066276"/>
    </source>
</evidence>
<keyword evidence="2" id="KW-1185">Reference proteome</keyword>
<dbReference type="AlphaFoldDB" id="A0AAV7UW21"/>
<comment type="caution">
    <text evidence="1">The sequence shown here is derived from an EMBL/GenBank/DDBJ whole genome shotgun (WGS) entry which is preliminary data.</text>
</comment>
<reference evidence="1" key="1">
    <citation type="journal article" date="2022" name="bioRxiv">
        <title>Sequencing and chromosome-scale assembly of the giantPleurodeles waltlgenome.</title>
        <authorList>
            <person name="Brown T."/>
            <person name="Elewa A."/>
            <person name="Iarovenko S."/>
            <person name="Subramanian E."/>
            <person name="Araus A.J."/>
            <person name="Petzold A."/>
            <person name="Susuki M."/>
            <person name="Suzuki K.-i.T."/>
            <person name="Hayashi T."/>
            <person name="Toyoda A."/>
            <person name="Oliveira C."/>
            <person name="Osipova E."/>
            <person name="Leigh N.D."/>
            <person name="Simon A."/>
            <person name="Yun M.H."/>
        </authorList>
    </citation>
    <scope>NUCLEOTIDE SEQUENCE</scope>
    <source>
        <strain evidence="1">20211129_DDA</strain>
        <tissue evidence="1">Liver</tissue>
    </source>
</reference>
<gene>
    <name evidence="1" type="ORF">NDU88_001425</name>
</gene>
<proteinExistence type="predicted"/>
<dbReference type="Proteomes" id="UP001066276">
    <property type="component" value="Chromosome 2_2"/>
</dbReference>
<protein>
    <submittedName>
        <fullName evidence="1">Uncharacterized protein</fullName>
    </submittedName>
</protein>
<accession>A0AAV7UW21</accession>
<organism evidence="1 2">
    <name type="scientific">Pleurodeles waltl</name>
    <name type="common">Iberian ribbed newt</name>
    <dbReference type="NCBI Taxonomy" id="8319"/>
    <lineage>
        <taxon>Eukaryota</taxon>
        <taxon>Metazoa</taxon>
        <taxon>Chordata</taxon>
        <taxon>Craniata</taxon>
        <taxon>Vertebrata</taxon>
        <taxon>Euteleostomi</taxon>
        <taxon>Amphibia</taxon>
        <taxon>Batrachia</taxon>
        <taxon>Caudata</taxon>
        <taxon>Salamandroidea</taxon>
        <taxon>Salamandridae</taxon>
        <taxon>Pleurodelinae</taxon>
        <taxon>Pleurodeles</taxon>
    </lineage>
</organism>